<evidence type="ECO:0000313" key="2">
    <source>
        <dbReference type="Proteomes" id="UP001143910"/>
    </source>
</evidence>
<dbReference type="EMBL" id="JANJQO010000132">
    <property type="protein sequence ID" value="KAJ2981421.1"/>
    <property type="molecule type" value="Genomic_DNA"/>
</dbReference>
<accession>A0ACC1NRE2</accession>
<keyword evidence="2" id="KW-1185">Reference proteome</keyword>
<protein>
    <submittedName>
        <fullName evidence="1">Uncharacterized protein</fullName>
    </submittedName>
</protein>
<comment type="caution">
    <text evidence="1">The sequence shown here is derived from an EMBL/GenBank/DDBJ whole genome shotgun (WGS) entry which is preliminary data.</text>
</comment>
<reference evidence="1" key="1">
    <citation type="submission" date="2022-08" db="EMBL/GenBank/DDBJ databases">
        <title>Genome Sequence of Lecanicillium fungicola.</title>
        <authorList>
            <person name="Buettner E."/>
        </authorList>
    </citation>
    <scope>NUCLEOTIDE SEQUENCE</scope>
    <source>
        <strain evidence="1">Babe33</strain>
    </source>
</reference>
<dbReference type="Proteomes" id="UP001143910">
    <property type="component" value="Unassembled WGS sequence"/>
</dbReference>
<gene>
    <name evidence="1" type="ORF">NQ176_g2036</name>
</gene>
<name>A0ACC1NRE2_9HYPO</name>
<sequence>MVMVDQLPTVIWSDRASGRESCLRRVSCVYREKGQPGLRPGYGKALEHRLSLLEDNMGQIGHTVQEVLRHIRSQVPENHNVPTDGNSVAAVTEPMESHQEEAVPEISGSHAEGAATDMQVPATSGTEGDDRIWQHSQQIPDSASFNSTPAQAVMQQIPLFSFTDVNRLGGDLPPEDVLRELVDLFFELVYPWAPLFYKPTFVSNMFAPENRLLLHGIVVVAFRFWKKPDPLPEVREAYVKASRDQVLLKTIDTCTLISTQSLVLLAIDAIGQGQGPRTWNIMTMLTTAAKQLSLARSPAAVGVETNTPLVRNEDPDEGLDLSCIETQEKRRLFWVIYSLDRLSSVSHGQYGGTDTKGIRLPYPDSEDDWGQTVPVEWFQPMGQSRPSHTPQCSPWHHYVDALALLDRSNQLLIQPLDYSLRAYCQEWQSSFRRFDITISTWFENLPPAVRDPPESFDPMWVIVRSTFYLINIRMYTVAAFPSTTSPYLLPSSSARARCRQAIKDVATLSSSLQSHELDQLGPMFAFVVWVAARSLIIIWTNGYENTSGSTPVDLEPLMSTLRQLSTRWQCARKYSDLIQLILDTRNDPGGPTGLEIFNDTRRTAYGLYNRLGRLIGHGNAEFDFFDVPTIPLLDVGDFAGTWNGHFGSELDGDWL</sequence>
<evidence type="ECO:0000313" key="1">
    <source>
        <dbReference type="EMBL" id="KAJ2981421.1"/>
    </source>
</evidence>
<proteinExistence type="predicted"/>
<organism evidence="1 2">
    <name type="scientific">Zarea fungicola</name>
    <dbReference type="NCBI Taxonomy" id="93591"/>
    <lineage>
        <taxon>Eukaryota</taxon>
        <taxon>Fungi</taxon>
        <taxon>Dikarya</taxon>
        <taxon>Ascomycota</taxon>
        <taxon>Pezizomycotina</taxon>
        <taxon>Sordariomycetes</taxon>
        <taxon>Hypocreomycetidae</taxon>
        <taxon>Hypocreales</taxon>
        <taxon>Cordycipitaceae</taxon>
        <taxon>Zarea</taxon>
    </lineage>
</organism>